<keyword evidence="2" id="KW-0418">Kinase</keyword>
<dbReference type="InterPro" id="IPR050482">
    <property type="entry name" value="Sensor_HK_TwoCompSys"/>
</dbReference>
<proteinExistence type="predicted"/>
<evidence type="ECO:0000256" key="4">
    <source>
        <dbReference type="SAM" id="MobiDB-lite"/>
    </source>
</evidence>
<evidence type="ECO:0000259" key="6">
    <source>
        <dbReference type="PROSITE" id="PS50109"/>
    </source>
</evidence>
<keyword evidence="5" id="KW-1133">Transmembrane helix</keyword>
<dbReference type="EMBL" id="JAEPWM010000011">
    <property type="protein sequence ID" value="MBK6008602.1"/>
    <property type="molecule type" value="Genomic_DNA"/>
</dbReference>
<dbReference type="InterPro" id="IPR007891">
    <property type="entry name" value="CHASE3"/>
</dbReference>
<gene>
    <name evidence="7" type="ORF">JJB11_21075</name>
</gene>
<dbReference type="InterPro" id="IPR003594">
    <property type="entry name" value="HATPase_dom"/>
</dbReference>
<reference evidence="7" key="2">
    <citation type="submission" date="2021-01" db="EMBL/GenBank/DDBJ databases">
        <authorList>
            <person name="Kang M."/>
        </authorList>
    </citation>
    <scope>NUCLEOTIDE SEQUENCE</scope>
    <source>
        <strain evidence="7">KACC 17527</strain>
    </source>
</reference>
<dbReference type="PANTHER" id="PTHR24421">
    <property type="entry name" value="NITRATE/NITRITE SENSOR PROTEIN NARX-RELATED"/>
    <property type="match status" value="1"/>
</dbReference>
<dbReference type="SMART" id="SM00387">
    <property type="entry name" value="HATPase_c"/>
    <property type="match status" value="1"/>
</dbReference>
<dbReference type="Proteomes" id="UP000630528">
    <property type="component" value="Unassembled WGS sequence"/>
</dbReference>
<dbReference type="GO" id="GO:0016020">
    <property type="term" value="C:membrane"/>
    <property type="evidence" value="ECO:0007669"/>
    <property type="project" value="InterPro"/>
</dbReference>
<dbReference type="Pfam" id="PF02518">
    <property type="entry name" value="HATPase_c"/>
    <property type="match status" value="1"/>
</dbReference>
<dbReference type="CDD" id="cd16917">
    <property type="entry name" value="HATPase_UhpB-NarQ-NarX-like"/>
    <property type="match status" value="1"/>
</dbReference>
<dbReference type="InterPro" id="IPR011712">
    <property type="entry name" value="Sig_transdc_His_kin_sub3_dim/P"/>
</dbReference>
<dbReference type="SUPFAM" id="SSF55874">
    <property type="entry name" value="ATPase domain of HSP90 chaperone/DNA topoisomerase II/histidine kinase"/>
    <property type="match status" value="1"/>
</dbReference>
<feature type="region of interest" description="Disordered" evidence="4">
    <location>
        <begin position="427"/>
        <end position="473"/>
    </location>
</feature>
<dbReference type="CDD" id="cd19410">
    <property type="entry name" value="HK9-like_sensor"/>
    <property type="match status" value="1"/>
</dbReference>
<dbReference type="PROSITE" id="PS50109">
    <property type="entry name" value="HIS_KIN"/>
    <property type="match status" value="1"/>
</dbReference>
<organism evidence="7 8">
    <name type="scientific">Ramlibacter ginsenosidimutans</name>
    <dbReference type="NCBI Taxonomy" id="502333"/>
    <lineage>
        <taxon>Bacteria</taxon>
        <taxon>Pseudomonadati</taxon>
        <taxon>Pseudomonadota</taxon>
        <taxon>Betaproteobacteria</taxon>
        <taxon>Burkholderiales</taxon>
        <taxon>Comamonadaceae</taxon>
        <taxon>Ramlibacter</taxon>
    </lineage>
</organism>
<dbReference type="Pfam" id="PF07730">
    <property type="entry name" value="HisKA_3"/>
    <property type="match status" value="1"/>
</dbReference>
<accession>A0A934TXS7</accession>
<comment type="caution">
    <text evidence="7">The sequence shown here is derived from an EMBL/GenBank/DDBJ whole genome shotgun (WGS) entry which is preliminary data.</text>
</comment>
<name>A0A934TXS7_9BURK</name>
<evidence type="ECO:0000256" key="2">
    <source>
        <dbReference type="ARBA" id="ARBA00022777"/>
    </source>
</evidence>
<dbReference type="RefSeq" id="WP_201176612.1">
    <property type="nucleotide sequence ID" value="NZ_JAEPWM010000011.1"/>
</dbReference>
<dbReference type="GO" id="GO:0046983">
    <property type="term" value="F:protein dimerization activity"/>
    <property type="evidence" value="ECO:0007669"/>
    <property type="project" value="InterPro"/>
</dbReference>
<dbReference type="GO" id="GO:0000155">
    <property type="term" value="F:phosphorelay sensor kinase activity"/>
    <property type="evidence" value="ECO:0007669"/>
    <property type="project" value="InterPro"/>
</dbReference>
<evidence type="ECO:0000313" key="8">
    <source>
        <dbReference type="Proteomes" id="UP000630528"/>
    </source>
</evidence>
<feature type="transmembrane region" description="Helical" evidence="5">
    <location>
        <begin position="181"/>
        <end position="201"/>
    </location>
</feature>
<protein>
    <submittedName>
        <fullName evidence="7">CHASE3 domain-containing protein</fullName>
    </submittedName>
</protein>
<keyword evidence="1" id="KW-0808">Transferase</keyword>
<dbReference type="InterPro" id="IPR005467">
    <property type="entry name" value="His_kinase_dom"/>
</dbReference>
<evidence type="ECO:0000313" key="7">
    <source>
        <dbReference type="EMBL" id="MBK6008602.1"/>
    </source>
</evidence>
<dbReference type="Gene3D" id="1.20.5.1930">
    <property type="match status" value="1"/>
</dbReference>
<keyword evidence="5" id="KW-0812">Transmembrane</keyword>
<feature type="domain" description="Histidine kinase" evidence="6">
    <location>
        <begin position="253"/>
        <end position="446"/>
    </location>
</feature>
<keyword evidence="5" id="KW-0472">Membrane</keyword>
<feature type="compositionally biased region" description="Basic and acidic residues" evidence="4">
    <location>
        <begin position="461"/>
        <end position="473"/>
    </location>
</feature>
<evidence type="ECO:0000256" key="5">
    <source>
        <dbReference type="SAM" id="Phobius"/>
    </source>
</evidence>
<keyword evidence="8" id="KW-1185">Reference proteome</keyword>
<evidence type="ECO:0000256" key="1">
    <source>
        <dbReference type="ARBA" id="ARBA00022679"/>
    </source>
</evidence>
<dbReference type="AlphaFoldDB" id="A0A934TXS7"/>
<sequence>MSSFVPSRGAISLILALLAALVLIVINETGYRQSTASLDRIEASTRTRNEVNRLLQQVLDAETGSRGFLLTGDPRYLEPYNSAVAGIGKTLDALQRSYGPDSPEAATVTQLTRSVQRKLAEMDLSVRMRKQGNEQAWQTVLLTDVGKEQMDAIREQAGRLVQSATQAMGAAQDQVQHSLRLARAGIALVALAALTAFYLYLRQTTRLREADEQQQAVLQRERDLLESQVRERTASLAQLATHLQQVREDERGHLARELHDELGALLTAAKLDVARLKSRLGPQSPEAAERLQHLTETLNSGIALKRRIIEDLRPSSLANLGLNAALEILAREFSERSGLEVNCLLDTTALDESAQLTVYRTVQESLTNVGKYAEATRVDIALHDFPNHVELEVRDDGQGFDPGTVRPSTHGLAGMRHRVEAAGGRLNVQSRPGQGTRIFATLPKRQRPPGPAPASPAPESPAERLEPATAERA</sequence>
<dbReference type="Gene3D" id="3.30.565.10">
    <property type="entry name" value="Histidine kinase-like ATPase, C-terminal domain"/>
    <property type="match status" value="1"/>
</dbReference>
<dbReference type="Pfam" id="PF05227">
    <property type="entry name" value="CHASE3"/>
    <property type="match status" value="1"/>
</dbReference>
<feature type="compositionally biased region" description="Pro residues" evidence="4">
    <location>
        <begin position="448"/>
        <end position="459"/>
    </location>
</feature>
<keyword evidence="3" id="KW-0902">Two-component regulatory system</keyword>
<dbReference type="InterPro" id="IPR036890">
    <property type="entry name" value="HATPase_C_sf"/>
</dbReference>
<reference evidence="7" key="1">
    <citation type="journal article" date="2012" name="J. Microbiol. Biotechnol.">
        <title>Ramlibacter ginsenosidimutans sp. nov., with ginsenoside-converting activity.</title>
        <authorList>
            <person name="Wang L."/>
            <person name="An D.S."/>
            <person name="Kim S.G."/>
            <person name="Jin F.X."/>
            <person name="Kim S.C."/>
            <person name="Lee S.T."/>
            <person name="Im W.T."/>
        </authorList>
    </citation>
    <scope>NUCLEOTIDE SEQUENCE</scope>
    <source>
        <strain evidence="7">KACC 17527</strain>
    </source>
</reference>
<evidence type="ECO:0000256" key="3">
    <source>
        <dbReference type="ARBA" id="ARBA00023012"/>
    </source>
</evidence>